<name>A0A064C9J1_9MYCO</name>
<dbReference type="OrthoDB" id="5102110at2"/>
<dbReference type="EMBL" id="JALN02000002">
    <property type="protein sequence ID" value="KDE97010.1"/>
    <property type="molecule type" value="Genomic_DNA"/>
</dbReference>
<sequence>MATSRLVELIDHYRSAHGVSEAEVARRIGVTRENLRKWRTKGVRRLPDRANLVAAAGVIGRPYREVLSAALFDTGYLTAEQTEQPRPYGEVLRDAIAVLTEATHLTNQPMRQDGSGGWEPNPDPRAALPIDWAEFVTLALAGAAANAGGIEAILAGRPGSWEAERVRQTLQSTVFDDKDLIRHRTEPVIVDLWVDSILSTLGDPTDDEYADAQVELDGRAAAIPQPTDLPPGPFSPDDPRIADEPWIEVDNNGYLVTGLAGWSGDDGDVALLAELWEEARSYREPTSGEIAYEQAMESISALVDALDQQRKREYAEYAAQLTDAIETRLAGLQLSVPVTVTIAAAPETWEHGEFDKHAPPPYPRNAIEDAVEWAITYTLTPAALPGSPLERLAQDR</sequence>
<dbReference type="STRING" id="1440774.Y900_027295"/>
<reference evidence="2" key="1">
    <citation type="submission" date="2014-05" db="EMBL/GenBank/DDBJ databases">
        <title>Genome sequence of Mycobacterium aromaticivorans strain JS19b1T (= DSM 45407T).</title>
        <authorList>
            <person name="Kwak Y."/>
            <person name="Park G.-S."/>
            <person name="Li Q.X."/>
            <person name="Lee S.-E."/>
            <person name="Shin J.-H."/>
        </authorList>
    </citation>
    <scope>NUCLEOTIDE SEQUENCE [LARGE SCALE GENOMIC DNA]</scope>
    <source>
        <strain evidence="2">JS19b1</strain>
    </source>
</reference>
<dbReference type="SMART" id="SM00530">
    <property type="entry name" value="HTH_XRE"/>
    <property type="match status" value="1"/>
</dbReference>
<dbReference type="AlphaFoldDB" id="A0A064C9J1"/>
<gene>
    <name evidence="2" type="ORF">Y900_027295</name>
</gene>
<protein>
    <submittedName>
        <fullName evidence="2">DNA-binding protein</fullName>
    </submittedName>
</protein>
<feature type="domain" description="HTH cro/C1-type" evidence="1">
    <location>
        <begin position="9"/>
        <end position="66"/>
    </location>
</feature>
<dbReference type="GO" id="GO:0003677">
    <property type="term" value="F:DNA binding"/>
    <property type="evidence" value="ECO:0007669"/>
    <property type="project" value="UniProtKB-KW"/>
</dbReference>
<dbReference type="eggNOG" id="COG2207">
    <property type="taxonomic scope" value="Bacteria"/>
</dbReference>
<dbReference type="InterPro" id="IPR010982">
    <property type="entry name" value="Lambda_DNA-bd_dom_sf"/>
</dbReference>
<dbReference type="SUPFAM" id="SSF47413">
    <property type="entry name" value="lambda repressor-like DNA-binding domains"/>
    <property type="match status" value="1"/>
</dbReference>
<dbReference type="InterPro" id="IPR001387">
    <property type="entry name" value="Cro/C1-type_HTH"/>
</dbReference>
<keyword evidence="3" id="KW-1185">Reference proteome</keyword>
<dbReference type="RefSeq" id="WP_036348184.1">
    <property type="nucleotide sequence ID" value="NZ_JALN02000002.1"/>
</dbReference>
<accession>A0A064C9J1</accession>
<evidence type="ECO:0000259" key="1">
    <source>
        <dbReference type="SMART" id="SM00530"/>
    </source>
</evidence>
<evidence type="ECO:0000313" key="2">
    <source>
        <dbReference type="EMBL" id="KDE97010.1"/>
    </source>
</evidence>
<keyword evidence="2" id="KW-0238">DNA-binding</keyword>
<evidence type="ECO:0000313" key="3">
    <source>
        <dbReference type="Proteomes" id="UP000022835"/>
    </source>
</evidence>
<comment type="caution">
    <text evidence="2">The sequence shown here is derived from an EMBL/GenBank/DDBJ whole genome shotgun (WGS) entry which is preliminary data.</text>
</comment>
<organism evidence="2 3">
    <name type="scientific">Mycolicibacterium aromaticivorans JS19b1 = JCM 16368</name>
    <dbReference type="NCBI Taxonomy" id="1440774"/>
    <lineage>
        <taxon>Bacteria</taxon>
        <taxon>Bacillati</taxon>
        <taxon>Actinomycetota</taxon>
        <taxon>Actinomycetes</taxon>
        <taxon>Mycobacteriales</taxon>
        <taxon>Mycobacteriaceae</taxon>
        <taxon>Mycolicibacterium</taxon>
    </lineage>
</organism>
<dbReference type="Proteomes" id="UP000022835">
    <property type="component" value="Unassembled WGS sequence"/>
</dbReference>
<dbReference type="CDD" id="cd00093">
    <property type="entry name" value="HTH_XRE"/>
    <property type="match status" value="1"/>
</dbReference>
<proteinExistence type="predicted"/>